<dbReference type="Gene3D" id="1.20.5.170">
    <property type="match status" value="1"/>
</dbReference>
<reference evidence="10" key="2">
    <citation type="submission" date="2010-05" db="EMBL/GenBank/DDBJ databases">
        <title>The genome sequence of Magnaporthe poae strain ATCC 64411.</title>
        <authorList>
            <person name="Ma L.-J."/>
            <person name="Dead R."/>
            <person name="Young S."/>
            <person name="Zeng Q."/>
            <person name="Koehrsen M."/>
            <person name="Alvarado L."/>
            <person name="Berlin A."/>
            <person name="Chapman S.B."/>
            <person name="Chen Z."/>
            <person name="Freedman E."/>
            <person name="Gellesch M."/>
            <person name="Goldberg J."/>
            <person name="Griggs A."/>
            <person name="Gujja S."/>
            <person name="Heilman E.R."/>
            <person name="Heiman D."/>
            <person name="Hepburn T."/>
            <person name="Howarth C."/>
            <person name="Jen D."/>
            <person name="Larson L."/>
            <person name="Mehta T."/>
            <person name="Neiman D."/>
            <person name="Pearson M."/>
            <person name="Roberts A."/>
            <person name="Saif S."/>
            <person name="Shea T."/>
            <person name="Shenoy N."/>
            <person name="Sisk P."/>
            <person name="Stolte C."/>
            <person name="Sykes S."/>
            <person name="Walk T."/>
            <person name="White J."/>
            <person name="Yandava C."/>
            <person name="Haas B."/>
            <person name="Nusbaum C."/>
            <person name="Birren B."/>
        </authorList>
    </citation>
    <scope>NUCLEOTIDE SEQUENCE [LARGE SCALE GENOMIC DNA]</scope>
    <source>
        <strain evidence="10">ATCC 64411 / 73-15</strain>
    </source>
</reference>
<feature type="compositionally biased region" description="Basic residues" evidence="6">
    <location>
        <begin position="133"/>
        <end position="147"/>
    </location>
</feature>
<keyword evidence="2" id="KW-0805">Transcription regulation</keyword>
<dbReference type="SUPFAM" id="SSF57959">
    <property type="entry name" value="Leucine zipper domain"/>
    <property type="match status" value="1"/>
</dbReference>
<dbReference type="OrthoDB" id="295274at2759"/>
<dbReference type="eggNOG" id="KOG1414">
    <property type="taxonomic scope" value="Eukaryota"/>
</dbReference>
<evidence type="ECO:0000313" key="9">
    <source>
        <dbReference type="EnsemblFungi" id="MAPG_11633T0"/>
    </source>
</evidence>
<reference evidence="9" key="5">
    <citation type="submission" date="2015-06" db="UniProtKB">
        <authorList>
            <consortium name="EnsemblFungi"/>
        </authorList>
    </citation>
    <scope>IDENTIFICATION</scope>
    <source>
        <strain evidence="9">ATCC 64411</strain>
    </source>
</reference>
<evidence type="ECO:0000259" key="7">
    <source>
        <dbReference type="PROSITE" id="PS50217"/>
    </source>
</evidence>
<evidence type="ECO:0000256" key="2">
    <source>
        <dbReference type="ARBA" id="ARBA00023015"/>
    </source>
</evidence>
<keyword evidence="10" id="KW-1185">Reference proteome</keyword>
<evidence type="ECO:0000313" key="8">
    <source>
        <dbReference type="EMBL" id="KLU92731.1"/>
    </source>
</evidence>
<feature type="domain" description="BZIP" evidence="7">
    <location>
        <begin position="156"/>
        <end position="219"/>
    </location>
</feature>
<evidence type="ECO:0000256" key="1">
    <source>
        <dbReference type="ARBA" id="ARBA00004123"/>
    </source>
</evidence>
<feature type="coiled-coil region" evidence="5">
    <location>
        <begin position="181"/>
        <end position="208"/>
    </location>
</feature>
<dbReference type="InterPro" id="IPR051027">
    <property type="entry name" value="bZIP_transcription_factors"/>
</dbReference>
<evidence type="ECO:0000256" key="6">
    <source>
        <dbReference type="SAM" id="MobiDB-lite"/>
    </source>
</evidence>
<evidence type="ECO:0000313" key="10">
    <source>
        <dbReference type="Proteomes" id="UP000011715"/>
    </source>
</evidence>
<keyword evidence="4" id="KW-0539">Nucleus</keyword>
<organism evidence="9 10">
    <name type="scientific">Magnaporthiopsis poae (strain ATCC 64411 / 73-15)</name>
    <name type="common">Kentucky bluegrass fungus</name>
    <name type="synonym">Magnaporthe poae</name>
    <dbReference type="NCBI Taxonomy" id="644358"/>
    <lineage>
        <taxon>Eukaryota</taxon>
        <taxon>Fungi</taxon>
        <taxon>Dikarya</taxon>
        <taxon>Ascomycota</taxon>
        <taxon>Pezizomycotina</taxon>
        <taxon>Sordariomycetes</taxon>
        <taxon>Sordariomycetidae</taxon>
        <taxon>Magnaporthales</taxon>
        <taxon>Magnaporthaceae</taxon>
        <taxon>Magnaporthiopsis</taxon>
    </lineage>
</organism>
<name>A0A0C4EFS7_MAGP6</name>
<sequence>MSAPSVAGFFNKGLIEVDNPMGPFFGHVNGDADEKQTYKAPDPYPLMYLDDQSQVVMGMPSGDLGSHQAQYMTPTLVGPDLGAASSDLVTAPPATWSPAGATDGSASPSSERTSSTRARSGSLSGDDAAIAGSRKKGSKKAGRRRKGDKVSDEEKDAKRDSMLARNRAAALKCRRKKKVFVSDLERQRIEAERQNQRLVDEHTALMNEVTRIKNSIMEHASCNDPQIDKWFGLEARRFVQATRERYIAVYGDADPVTFTQLLAPAATHPSTPPSEPTVTSEGSAQRGSDCGSVVTSSRRSSIAGSQGAFSDRS</sequence>
<reference evidence="8" key="1">
    <citation type="submission" date="2010-05" db="EMBL/GenBank/DDBJ databases">
        <title>The Genome Sequence of Magnaporthe poae strain ATCC 64411.</title>
        <authorList>
            <consortium name="The Broad Institute Genome Sequencing Platform"/>
            <consortium name="Broad Institute Genome Sequencing Center for Infectious Disease"/>
            <person name="Ma L.-J."/>
            <person name="Dead R."/>
            <person name="Young S."/>
            <person name="Zeng Q."/>
            <person name="Koehrsen M."/>
            <person name="Alvarado L."/>
            <person name="Berlin A."/>
            <person name="Chapman S.B."/>
            <person name="Chen Z."/>
            <person name="Freedman E."/>
            <person name="Gellesch M."/>
            <person name="Goldberg J."/>
            <person name="Griggs A."/>
            <person name="Gujja S."/>
            <person name="Heilman E.R."/>
            <person name="Heiman D."/>
            <person name="Hepburn T."/>
            <person name="Howarth C."/>
            <person name="Jen D."/>
            <person name="Larson L."/>
            <person name="Mehta T."/>
            <person name="Neiman D."/>
            <person name="Pearson M."/>
            <person name="Roberts A."/>
            <person name="Saif S."/>
            <person name="Shea T."/>
            <person name="Shenoy N."/>
            <person name="Sisk P."/>
            <person name="Stolte C."/>
            <person name="Sykes S."/>
            <person name="Walk T."/>
            <person name="White J."/>
            <person name="Yandava C."/>
            <person name="Haas B."/>
            <person name="Nusbaum C."/>
            <person name="Birren B."/>
        </authorList>
    </citation>
    <scope>NUCLEOTIDE SEQUENCE</scope>
    <source>
        <strain evidence="8">ATCC 64411</strain>
    </source>
</reference>
<dbReference type="STRING" id="644358.A0A0C4EFS7"/>
<dbReference type="EMBL" id="GL876985">
    <property type="protein sequence ID" value="KLU92731.1"/>
    <property type="molecule type" value="Genomic_DNA"/>
</dbReference>
<protein>
    <recommendedName>
        <fullName evidence="7">BZIP domain-containing protein</fullName>
    </recommendedName>
</protein>
<feature type="region of interest" description="Disordered" evidence="6">
    <location>
        <begin position="265"/>
        <end position="313"/>
    </location>
</feature>
<reference evidence="8" key="3">
    <citation type="submission" date="2011-03" db="EMBL/GenBank/DDBJ databases">
        <title>Annotation of Magnaporthe poae ATCC 64411.</title>
        <authorList>
            <person name="Ma L.-J."/>
            <person name="Dead R."/>
            <person name="Young S.K."/>
            <person name="Zeng Q."/>
            <person name="Gargeya S."/>
            <person name="Fitzgerald M."/>
            <person name="Haas B."/>
            <person name="Abouelleil A."/>
            <person name="Alvarado L."/>
            <person name="Arachchi H.M."/>
            <person name="Berlin A."/>
            <person name="Brown A."/>
            <person name="Chapman S.B."/>
            <person name="Chen Z."/>
            <person name="Dunbar C."/>
            <person name="Freedman E."/>
            <person name="Gearin G."/>
            <person name="Gellesch M."/>
            <person name="Goldberg J."/>
            <person name="Griggs A."/>
            <person name="Gujja S."/>
            <person name="Heiman D."/>
            <person name="Howarth C."/>
            <person name="Larson L."/>
            <person name="Lui A."/>
            <person name="MacDonald P.J.P."/>
            <person name="Mehta T."/>
            <person name="Montmayeur A."/>
            <person name="Murphy C."/>
            <person name="Neiman D."/>
            <person name="Pearson M."/>
            <person name="Priest M."/>
            <person name="Roberts A."/>
            <person name="Saif S."/>
            <person name="Shea T."/>
            <person name="Shenoy N."/>
            <person name="Sisk P."/>
            <person name="Stolte C."/>
            <person name="Sykes S."/>
            <person name="Yandava C."/>
            <person name="Wortman J."/>
            <person name="Nusbaum C."/>
            <person name="Birren B."/>
        </authorList>
    </citation>
    <scope>NUCLEOTIDE SEQUENCE</scope>
    <source>
        <strain evidence="8">ATCC 64411</strain>
    </source>
</reference>
<dbReference type="InterPro" id="IPR004827">
    <property type="entry name" value="bZIP"/>
</dbReference>
<feature type="compositionally biased region" description="Low complexity" evidence="6">
    <location>
        <begin position="104"/>
        <end position="132"/>
    </location>
</feature>
<dbReference type="GO" id="GO:0005634">
    <property type="term" value="C:nucleus"/>
    <property type="evidence" value="ECO:0007669"/>
    <property type="project" value="UniProtKB-SubCell"/>
</dbReference>
<comment type="subcellular location">
    <subcellularLocation>
        <location evidence="1">Nucleus</location>
    </subcellularLocation>
</comment>
<dbReference type="InterPro" id="IPR046347">
    <property type="entry name" value="bZIP_sf"/>
</dbReference>
<evidence type="ECO:0000256" key="3">
    <source>
        <dbReference type="ARBA" id="ARBA00023163"/>
    </source>
</evidence>
<keyword evidence="5" id="KW-0175">Coiled coil</keyword>
<dbReference type="CDD" id="cd14687">
    <property type="entry name" value="bZIP_ATF2"/>
    <property type="match status" value="1"/>
</dbReference>
<dbReference type="PANTHER" id="PTHR19304">
    <property type="entry name" value="CYCLIC-AMP RESPONSE ELEMENT BINDING PROTEIN"/>
    <property type="match status" value="1"/>
</dbReference>
<proteinExistence type="predicted"/>
<gene>
    <name evidence="8" type="ORF">MAPG_11633</name>
</gene>
<dbReference type="OMA" id="HTALMNE"/>
<reference evidence="9" key="4">
    <citation type="journal article" date="2015" name="G3 (Bethesda)">
        <title>Genome sequences of three phytopathogenic species of the Magnaporthaceae family of fungi.</title>
        <authorList>
            <person name="Okagaki L.H."/>
            <person name="Nunes C.C."/>
            <person name="Sailsbery J."/>
            <person name="Clay B."/>
            <person name="Brown D."/>
            <person name="John T."/>
            <person name="Oh Y."/>
            <person name="Young N."/>
            <person name="Fitzgerald M."/>
            <person name="Haas B.J."/>
            <person name="Zeng Q."/>
            <person name="Young S."/>
            <person name="Adiconis X."/>
            <person name="Fan L."/>
            <person name="Levin J.Z."/>
            <person name="Mitchell T.K."/>
            <person name="Okubara P.A."/>
            <person name="Farman M.L."/>
            <person name="Kohn L.M."/>
            <person name="Birren B."/>
            <person name="Ma L.-J."/>
            <person name="Dean R.A."/>
        </authorList>
    </citation>
    <scope>NUCLEOTIDE SEQUENCE</scope>
    <source>
        <strain evidence="9">ATCC 64411 / 73-15</strain>
    </source>
</reference>
<keyword evidence="3" id="KW-0804">Transcription</keyword>
<feature type="region of interest" description="Disordered" evidence="6">
    <location>
        <begin position="83"/>
        <end position="161"/>
    </location>
</feature>
<evidence type="ECO:0000256" key="4">
    <source>
        <dbReference type="ARBA" id="ARBA00023242"/>
    </source>
</evidence>
<dbReference type="EnsemblFungi" id="MAPG_11633T0">
    <property type="protein sequence ID" value="MAPG_11633T0"/>
    <property type="gene ID" value="MAPG_11633"/>
</dbReference>
<evidence type="ECO:0000256" key="5">
    <source>
        <dbReference type="SAM" id="Coils"/>
    </source>
</evidence>
<accession>A0A0C4EFS7</accession>
<dbReference type="AlphaFoldDB" id="A0A0C4EFS7"/>
<dbReference type="Proteomes" id="UP000011715">
    <property type="component" value="Unassembled WGS sequence"/>
</dbReference>
<feature type="compositionally biased region" description="Basic and acidic residues" evidence="6">
    <location>
        <begin position="148"/>
        <end position="161"/>
    </location>
</feature>
<dbReference type="EMBL" id="ADBL01002891">
    <property type="status" value="NOT_ANNOTATED_CDS"/>
    <property type="molecule type" value="Genomic_DNA"/>
</dbReference>
<dbReference type="VEuPathDB" id="FungiDB:MAPG_11633"/>
<dbReference type="SMART" id="SM00338">
    <property type="entry name" value="BRLZ"/>
    <property type="match status" value="1"/>
</dbReference>
<dbReference type="PROSITE" id="PS50217">
    <property type="entry name" value="BZIP"/>
    <property type="match status" value="1"/>
</dbReference>
<dbReference type="GO" id="GO:0003700">
    <property type="term" value="F:DNA-binding transcription factor activity"/>
    <property type="evidence" value="ECO:0007669"/>
    <property type="project" value="InterPro"/>
</dbReference>
<feature type="compositionally biased region" description="Polar residues" evidence="6">
    <location>
        <begin position="293"/>
        <end position="313"/>
    </location>
</feature>